<dbReference type="EMBL" id="VXIS01000300">
    <property type="protein sequence ID" value="KAA8894935.1"/>
    <property type="molecule type" value="Genomic_DNA"/>
</dbReference>
<evidence type="ECO:0000313" key="5">
    <source>
        <dbReference type="EMBL" id="KAA8894935.1"/>
    </source>
</evidence>
<feature type="region of interest" description="Disordered" evidence="2">
    <location>
        <begin position="28"/>
        <end position="57"/>
    </location>
</feature>
<evidence type="ECO:0000256" key="1">
    <source>
        <dbReference type="PROSITE-ProRule" id="PRU00176"/>
    </source>
</evidence>
<feature type="region of interest" description="Disordered" evidence="2">
    <location>
        <begin position="308"/>
        <end position="486"/>
    </location>
</feature>
<gene>
    <name evidence="5" type="ORF">FN846DRAFT_369378</name>
</gene>
<feature type="compositionally biased region" description="Acidic residues" evidence="2">
    <location>
        <begin position="413"/>
        <end position="422"/>
    </location>
</feature>
<dbReference type="FunCoup" id="A0A5J5EGV5">
    <property type="interactions" value="153"/>
</dbReference>
<evidence type="ECO:0008006" key="7">
    <source>
        <dbReference type="Google" id="ProtNLM"/>
    </source>
</evidence>
<dbReference type="PANTHER" id="PTHR18806">
    <property type="entry name" value="RBM25 PROTEIN"/>
    <property type="match status" value="1"/>
</dbReference>
<accession>A0A5J5EGV5</accession>
<dbReference type="Gene3D" id="3.30.70.330">
    <property type="match status" value="1"/>
</dbReference>
<reference evidence="5 6" key="1">
    <citation type="submission" date="2019-09" db="EMBL/GenBank/DDBJ databases">
        <title>Draft genome of the ectomycorrhizal ascomycete Sphaerosporella brunnea.</title>
        <authorList>
            <consortium name="DOE Joint Genome Institute"/>
            <person name="Benucci G.M."/>
            <person name="Marozzi G."/>
            <person name="Antonielli L."/>
            <person name="Sanchez S."/>
            <person name="Marco P."/>
            <person name="Wang X."/>
            <person name="Falini L.B."/>
            <person name="Barry K."/>
            <person name="Haridas S."/>
            <person name="Lipzen A."/>
            <person name="Labutti K."/>
            <person name="Grigoriev I.V."/>
            <person name="Murat C."/>
            <person name="Martin F."/>
            <person name="Albertini E."/>
            <person name="Donnini D."/>
            <person name="Bonito G."/>
        </authorList>
    </citation>
    <scope>NUCLEOTIDE SEQUENCE [LARGE SCALE GENOMIC DNA]</scope>
    <source>
        <strain evidence="5 6">Sb_GMNB300</strain>
    </source>
</reference>
<evidence type="ECO:0000259" key="3">
    <source>
        <dbReference type="PROSITE" id="PS50102"/>
    </source>
</evidence>
<feature type="compositionally biased region" description="Basic and acidic residues" evidence="2">
    <location>
        <begin position="308"/>
        <end position="338"/>
    </location>
</feature>
<evidence type="ECO:0000313" key="6">
    <source>
        <dbReference type="Proteomes" id="UP000326924"/>
    </source>
</evidence>
<dbReference type="InterPro" id="IPR012677">
    <property type="entry name" value="Nucleotide-bd_a/b_plait_sf"/>
</dbReference>
<dbReference type="OrthoDB" id="6275295at2759"/>
<dbReference type="Pfam" id="PF01480">
    <property type="entry name" value="PWI"/>
    <property type="match status" value="1"/>
</dbReference>
<dbReference type="GO" id="GO:0003729">
    <property type="term" value="F:mRNA binding"/>
    <property type="evidence" value="ECO:0007669"/>
    <property type="project" value="TreeGrafter"/>
</dbReference>
<dbReference type="InterPro" id="IPR002483">
    <property type="entry name" value="PWI_dom"/>
</dbReference>
<dbReference type="AlphaFoldDB" id="A0A5J5EGV5"/>
<dbReference type="PANTHER" id="PTHR18806:SF4">
    <property type="entry name" value="RNA-BINDING PROTEIN 25"/>
    <property type="match status" value="1"/>
</dbReference>
<dbReference type="InterPro" id="IPR000504">
    <property type="entry name" value="RRM_dom"/>
</dbReference>
<feature type="region of interest" description="Disordered" evidence="2">
    <location>
        <begin position="514"/>
        <end position="543"/>
    </location>
</feature>
<evidence type="ECO:0000259" key="4">
    <source>
        <dbReference type="PROSITE" id="PS51025"/>
    </source>
</evidence>
<sequence length="737" mass="82199">MPPGMPPGMPPAFGAMGVPGVPPGFGMPPGTAPGMPGPPGMPPPPGVGAPGTGAPPGTAQANMGARPGIAGFAPPANLPNINFNAPIIRLGTSVTRQNPLPTPNTTTGKSASAAARDINELLPPTVEEQLKTIFVGAIPKGVEDEWIERILRATGQLKKWIRATNEEGKPCKFGFAEYEDPDSLGCAYEVLQDLEIPAVDNLTEGSKLIITIDDKSKTYLENLENPDTADRREFQVDTAKSNLAQILADFKDPSKHAPKPSETPAPLEKSTPKPDENTPQPEIVTIPLSADDELSDIPADMREMVAKEIQAFRERSNRRDMERLKREEEIERMERERNNPSSRINRLASPPPSAPTGPSGGSNAIPIGPSRMRAGTPSAPRIPTGPSTGPRDYQKGVSFANGGAPNGFAYTREEEESDASDSELERRRKERKAADLDKTFLDHERRWLNRERSRTSALEREKQRDEDDKRRREAESAGMAKRLAEWDDDIETDNKAEEYYADRSMWIRNRSTFRQREIEHDERDRANELRQAEADTDRKRAAESMADSFLAQQAAEMEKAAAAREEPRRFKLSLGAAAASRKAEEKPKRKTAADVENLLEDEEEDETKTRRVLIPIQYDASSVMDDETRERLVRQLAQEIPTERKGLFEWKVQWDMVDEAIVKEKLQPFVEKKIVEYLGVQEQELVGFVLGHIRKRGSAEELVKELEMALDEDADTMVRKVWRMLIFYSESEKRGLN</sequence>
<name>A0A5J5EGV5_9PEZI</name>
<feature type="domain" description="RRM" evidence="3">
    <location>
        <begin position="131"/>
        <end position="215"/>
    </location>
</feature>
<dbReference type="CDD" id="cd12446">
    <property type="entry name" value="RRM_RBM25"/>
    <property type="match status" value="1"/>
</dbReference>
<dbReference type="InParanoid" id="A0A5J5EGV5"/>
<dbReference type="Gene3D" id="1.20.1390.10">
    <property type="entry name" value="PWI domain"/>
    <property type="match status" value="1"/>
</dbReference>
<dbReference type="SMART" id="SM00311">
    <property type="entry name" value="PWI"/>
    <property type="match status" value="1"/>
</dbReference>
<dbReference type="SUPFAM" id="SSF54928">
    <property type="entry name" value="RNA-binding domain, RBD"/>
    <property type="match status" value="1"/>
</dbReference>
<comment type="caution">
    <text evidence="5">The sequence shown here is derived from an EMBL/GenBank/DDBJ whole genome shotgun (WGS) entry which is preliminary data.</text>
</comment>
<dbReference type="InterPro" id="IPR035979">
    <property type="entry name" value="RBD_domain_sf"/>
</dbReference>
<dbReference type="Proteomes" id="UP000326924">
    <property type="component" value="Unassembled WGS sequence"/>
</dbReference>
<evidence type="ECO:0000256" key="2">
    <source>
        <dbReference type="SAM" id="MobiDB-lite"/>
    </source>
</evidence>
<protein>
    <recommendedName>
        <fullName evidence="7">PWI domain-containing protein</fullName>
    </recommendedName>
</protein>
<feature type="domain" description="PWI" evidence="4">
    <location>
        <begin position="645"/>
        <end position="737"/>
    </location>
</feature>
<dbReference type="PROSITE" id="PS51025">
    <property type="entry name" value="PWI"/>
    <property type="match status" value="1"/>
</dbReference>
<feature type="region of interest" description="Disordered" evidence="2">
    <location>
        <begin position="249"/>
        <end position="292"/>
    </location>
</feature>
<feature type="compositionally biased region" description="Basic and acidic residues" evidence="2">
    <location>
        <begin position="514"/>
        <end position="542"/>
    </location>
</feature>
<feature type="compositionally biased region" description="Basic and acidic residues" evidence="2">
    <location>
        <begin position="423"/>
        <end position="475"/>
    </location>
</feature>
<dbReference type="Pfam" id="PF00076">
    <property type="entry name" value="RRM_1"/>
    <property type="match status" value="1"/>
</dbReference>
<organism evidence="5 6">
    <name type="scientific">Sphaerosporella brunnea</name>
    <dbReference type="NCBI Taxonomy" id="1250544"/>
    <lineage>
        <taxon>Eukaryota</taxon>
        <taxon>Fungi</taxon>
        <taxon>Dikarya</taxon>
        <taxon>Ascomycota</taxon>
        <taxon>Pezizomycotina</taxon>
        <taxon>Pezizomycetes</taxon>
        <taxon>Pezizales</taxon>
        <taxon>Pyronemataceae</taxon>
        <taxon>Sphaerosporella</taxon>
    </lineage>
</organism>
<feature type="compositionally biased region" description="Pro residues" evidence="2">
    <location>
        <begin position="35"/>
        <end position="47"/>
    </location>
</feature>
<dbReference type="InterPro" id="IPR052768">
    <property type="entry name" value="RBM25"/>
</dbReference>
<keyword evidence="1" id="KW-0694">RNA-binding</keyword>
<dbReference type="InterPro" id="IPR034268">
    <property type="entry name" value="RBM25_RRM"/>
</dbReference>
<keyword evidence="6" id="KW-1185">Reference proteome</keyword>
<dbReference type="PROSITE" id="PS50102">
    <property type="entry name" value="RRM"/>
    <property type="match status" value="1"/>
</dbReference>
<dbReference type="GO" id="GO:0005681">
    <property type="term" value="C:spliceosomal complex"/>
    <property type="evidence" value="ECO:0007669"/>
    <property type="project" value="TreeGrafter"/>
</dbReference>
<proteinExistence type="predicted"/>